<dbReference type="FunFam" id="3.20.10.10:FF:000002">
    <property type="entry name" value="D-alanine aminotransferase"/>
    <property type="match status" value="1"/>
</dbReference>
<evidence type="ECO:0000256" key="2">
    <source>
        <dbReference type="ARBA" id="ARBA00004824"/>
    </source>
</evidence>
<keyword evidence="6 16" id="KW-0032">Aminotransferase</keyword>
<dbReference type="GO" id="GO:0008696">
    <property type="term" value="F:4-amino-4-deoxychorismate lyase activity"/>
    <property type="evidence" value="ECO:0007669"/>
    <property type="project" value="UniProtKB-EC"/>
</dbReference>
<sequence length="307" mass="34440">MSKTKYIWHKGKIVDFENATIHVLSPTSQFGANVFEGLRGYWSSEEQNLYIFKMEEHIQRLKKSIKLIGFDSTLTDSDFRQSVIDVLTANDFKEDIAVRQTVYLDGFGSWMSDGDVEMFVAPVAKGRNVSGEKFNQGIKCMVSSWERISDRNLSPRIKLGANYMNSRLGQIEAVDNGYNSAIFLNSSGTVSEAPGACLFIVRDGKLVTPPLTSSVLESITRETVIHLAKSELGLEVEEREVDRTELYIAQEAFICGTAAEITPVTQIDRYEIGEGTAGPITRSISELYFACVRGRIEQYKHWLTAVY</sequence>
<comment type="pathway">
    <text evidence="4 16">Amino-acid biosynthesis; L-leucine biosynthesis; L-leucine from 3-methyl-2-oxobutanoate: step 4/4.</text>
</comment>
<dbReference type="InterPro" id="IPR036038">
    <property type="entry name" value="Aminotransferase-like"/>
</dbReference>
<keyword evidence="16" id="KW-0100">Branched-chain amino acid biosynthesis</keyword>
<dbReference type="Gene3D" id="3.20.10.10">
    <property type="entry name" value="D-amino Acid Aminotransferase, subunit A, domain 2"/>
    <property type="match status" value="1"/>
</dbReference>
<comment type="catalytic activity">
    <reaction evidence="14">
        <text>4-amino-4-deoxychorismate = 4-aminobenzoate + pyruvate + H(+)</text>
        <dbReference type="Rhea" id="RHEA:16201"/>
        <dbReference type="ChEBI" id="CHEBI:15361"/>
        <dbReference type="ChEBI" id="CHEBI:15378"/>
        <dbReference type="ChEBI" id="CHEBI:17836"/>
        <dbReference type="ChEBI" id="CHEBI:58406"/>
        <dbReference type="EC" id="4.1.3.38"/>
    </reaction>
</comment>
<comment type="catalytic activity">
    <reaction evidence="11 16">
        <text>L-valine + 2-oxoglutarate = 3-methyl-2-oxobutanoate + L-glutamate</text>
        <dbReference type="Rhea" id="RHEA:24813"/>
        <dbReference type="ChEBI" id="CHEBI:11851"/>
        <dbReference type="ChEBI" id="CHEBI:16810"/>
        <dbReference type="ChEBI" id="CHEBI:29985"/>
        <dbReference type="ChEBI" id="CHEBI:57762"/>
        <dbReference type="EC" id="2.6.1.42"/>
    </reaction>
</comment>
<comment type="caution">
    <text evidence="17">The sequence shown here is derived from an EMBL/GenBank/DDBJ whole genome shotgun (WGS) entry which is preliminary data.</text>
</comment>
<dbReference type="GO" id="GO:0052656">
    <property type="term" value="F:L-isoleucine-2-oxoglutarate transaminase activity"/>
    <property type="evidence" value="ECO:0007669"/>
    <property type="project" value="RHEA"/>
</dbReference>
<dbReference type="InterPro" id="IPR043131">
    <property type="entry name" value="BCAT-like_N"/>
</dbReference>
<name>A0A5S3WTB7_9GAMM</name>
<comment type="pathway">
    <text evidence="2 16">Amino-acid biosynthesis; L-isoleucine biosynthesis; L-isoleucine from 2-oxobutanoate: step 4/4.</text>
</comment>
<keyword evidence="8 16" id="KW-0663">Pyridoxal phosphate</keyword>
<dbReference type="CDD" id="cd00449">
    <property type="entry name" value="PLPDE_IV"/>
    <property type="match status" value="1"/>
</dbReference>
<dbReference type="SUPFAM" id="SSF56752">
    <property type="entry name" value="D-aminoacid aminotransferase-like PLP-dependent enzymes"/>
    <property type="match status" value="1"/>
</dbReference>
<dbReference type="Pfam" id="PF01063">
    <property type="entry name" value="Aminotran_4"/>
    <property type="match status" value="1"/>
</dbReference>
<dbReference type="UniPathway" id="UPA00047">
    <property type="reaction ID" value="UER00058"/>
</dbReference>
<accession>A0A5S3WTB7</accession>
<comment type="catalytic activity">
    <reaction evidence="13 16">
        <text>L-leucine + 2-oxoglutarate = 4-methyl-2-oxopentanoate + L-glutamate</text>
        <dbReference type="Rhea" id="RHEA:18321"/>
        <dbReference type="ChEBI" id="CHEBI:16810"/>
        <dbReference type="ChEBI" id="CHEBI:17865"/>
        <dbReference type="ChEBI" id="CHEBI:29985"/>
        <dbReference type="ChEBI" id="CHEBI:57427"/>
        <dbReference type="EC" id="2.6.1.42"/>
    </reaction>
</comment>
<reference evidence="17 18" key="1">
    <citation type="submission" date="2018-01" db="EMBL/GenBank/DDBJ databases">
        <authorList>
            <person name="Paulsen S."/>
            <person name="Gram L.K."/>
        </authorList>
    </citation>
    <scope>NUCLEOTIDE SEQUENCE [LARGE SCALE GENOMIC DNA]</scope>
    <source>
        <strain evidence="17 18">S2676</strain>
    </source>
</reference>
<protein>
    <recommendedName>
        <fullName evidence="16">Branched-chain-amino-acid aminotransferase</fullName>
        <shortName evidence="16">BCAT</shortName>
        <ecNumber evidence="16">2.6.1.42</ecNumber>
    </recommendedName>
</protein>
<dbReference type="GO" id="GO:0046656">
    <property type="term" value="P:folic acid biosynthetic process"/>
    <property type="evidence" value="ECO:0007669"/>
    <property type="project" value="UniProtKB-KW"/>
</dbReference>
<dbReference type="GO" id="GO:0009098">
    <property type="term" value="P:L-leucine biosynthetic process"/>
    <property type="evidence" value="ECO:0007669"/>
    <property type="project" value="UniProtKB-UniPathway"/>
</dbReference>
<comment type="similarity">
    <text evidence="5 16">Belongs to the class-IV pyridoxal-phosphate-dependent aminotransferase family.</text>
</comment>
<evidence type="ECO:0000256" key="16">
    <source>
        <dbReference type="RuleBase" id="RU364094"/>
    </source>
</evidence>
<evidence type="ECO:0000256" key="5">
    <source>
        <dbReference type="ARBA" id="ARBA00009320"/>
    </source>
</evidence>
<comment type="catalytic activity">
    <reaction evidence="12 16">
        <text>L-isoleucine + 2-oxoglutarate = (S)-3-methyl-2-oxopentanoate + L-glutamate</text>
        <dbReference type="Rhea" id="RHEA:24801"/>
        <dbReference type="ChEBI" id="CHEBI:16810"/>
        <dbReference type="ChEBI" id="CHEBI:29985"/>
        <dbReference type="ChEBI" id="CHEBI:35146"/>
        <dbReference type="ChEBI" id="CHEBI:58045"/>
        <dbReference type="EC" id="2.6.1.42"/>
    </reaction>
</comment>
<dbReference type="InterPro" id="IPR043132">
    <property type="entry name" value="BCAT-like_C"/>
</dbReference>
<evidence type="ECO:0000256" key="8">
    <source>
        <dbReference type="ARBA" id="ARBA00022898"/>
    </source>
</evidence>
<evidence type="ECO:0000313" key="17">
    <source>
        <dbReference type="EMBL" id="TMP31441.1"/>
    </source>
</evidence>
<dbReference type="GO" id="GO:0009097">
    <property type="term" value="P:isoleucine biosynthetic process"/>
    <property type="evidence" value="ECO:0007669"/>
    <property type="project" value="UniProtKB-UniPathway"/>
</dbReference>
<dbReference type="Gene3D" id="3.30.470.10">
    <property type="match status" value="1"/>
</dbReference>
<evidence type="ECO:0000256" key="10">
    <source>
        <dbReference type="ARBA" id="ARBA00035633"/>
    </source>
</evidence>
<dbReference type="NCBIfam" id="NF005146">
    <property type="entry name" value="PRK06606.1"/>
    <property type="match status" value="1"/>
</dbReference>
<keyword evidence="7 16" id="KW-0808">Transferase</keyword>
<evidence type="ECO:0000256" key="1">
    <source>
        <dbReference type="ARBA" id="ARBA00001933"/>
    </source>
</evidence>
<evidence type="ECO:0000313" key="18">
    <source>
        <dbReference type="Proteomes" id="UP000310249"/>
    </source>
</evidence>
<comment type="pathway">
    <text evidence="3 16">Amino-acid biosynthesis; L-valine biosynthesis; L-valine from pyruvate: step 4/4.</text>
</comment>
<reference evidence="18" key="2">
    <citation type="submission" date="2019-06" db="EMBL/GenBank/DDBJ databases">
        <title>Co-occurence of chitin degradation, pigmentation and bioactivity in marine Pseudoalteromonas.</title>
        <authorList>
            <person name="Sonnenschein E.C."/>
            <person name="Bech P.K."/>
        </authorList>
    </citation>
    <scope>NUCLEOTIDE SEQUENCE [LARGE SCALE GENOMIC DNA]</scope>
    <source>
        <strain evidence="18">S2676</strain>
    </source>
</reference>
<evidence type="ECO:0000256" key="4">
    <source>
        <dbReference type="ARBA" id="ARBA00005072"/>
    </source>
</evidence>
<organism evidence="17 18">
    <name type="scientific">Pseudoalteromonas rubra</name>
    <dbReference type="NCBI Taxonomy" id="43658"/>
    <lineage>
        <taxon>Bacteria</taxon>
        <taxon>Pseudomonadati</taxon>
        <taxon>Pseudomonadota</taxon>
        <taxon>Gammaproteobacteria</taxon>
        <taxon>Alteromonadales</taxon>
        <taxon>Pseudoalteromonadaceae</taxon>
        <taxon>Pseudoalteromonas</taxon>
    </lineage>
</organism>
<keyword evidence="16" id="KW-0028">Amino-acid biosynthesis</keyword>
<dbReference type="AlphaFoldDB" id="A0A5S3WTB7"/>
<dbReference type="NCBIfam" id="TIGR01122">
    <property type="entry name" value="ilvE_I"/>
    <property type="match status" value="1"/>
</dbReference>
<dbReference type="UniPathway" id="UPA00048">
    <property type="reaction ID" value="UER00073"/>
</dbReference>
<comment type="function">
    <text evidence="15">Involved in the biosynthesis of p-aminobenzoate (PABA), a precursor of tetrahydrofolate. Converts 4-amino-4-deoxychorismate into 4-aminobenzoate (PABA) and pyruvate.</text>
</comment>
<dbReference type="PANTHER" id="PTHR42743:SF4">
    <property type="entry name" value="BRANCHED-CHAIN-AMINO-ACID AMINOTRANSFERASE-RELATED"/>
    <property type="match status" value="1"/>
</dbReference>
<evidence type="ECO:0000256" key="3">
    <source>
        <dbReference type="ARBA" id="ARBA00004931"/>
    </source>
</evidence>
<dbReference type="InterPro" id="IPR050571">
    <property type="entry name" value="Class-IV_PLP-Dep_Aminotrnsfr"/>
</dbReference>
<dbReference type="UniPathway" id="UPA00049">
    <property type="reaction ID" value="UER00062"/>
</dbReference>
<comment type="cofactor">
    <cofactor evidence="1 16">
        <name>pyridoxal 5'-phosphate</name>
        <dbReference type="ChEBI" id="CHEBI:597326"/>
    </cofactor>
</comment>
<dbReference type="Proteomes" id="UP000310249">
    <property type="component" value="Unassembled WGS sequence"/>
</dbReference>
<dbReference type="OrthoDB" id="9804984at2"/>
<evidence type="ECO:0000256" key="7">
    <source>
        <dbReference type="ARBA" id="ARBA00022679"/>
    </source>
</evidence>
<evidence type="ECO:0000256" key="14">
    <source>
        <dbReference type="ARBA" id="ARBA00049529"/>
    </source>
</evidence>
<evidence type="ECO:0000256" key="9">
    <source>
        <dbReference type="ARBA" id="ARBA00022909"/>
    </source>
</evidence>
<dbReference type="GO" id="GO:0052655">
    <property type="term" value="F:L-valine-2-oxoglutarate transaminase activity"/>
    <property type="evidence" value="ECO:0007669"/>
    <property type="project" value="RHEA"/>
</dbReference>
<dbReference type="GO" id="GO:0052654">
    <property type="term" value="F:L-leucine-2-oxoglutarate transaminase activity"/>
    <property type="evidence" value="ECO:0007669"/>
    <property type="project" value="RHEA"/>
</dbReference>
<dbReference type="InterPro" id="IPR005785">
    <property type="entry name" value="B_amino_transI"/>
</dbReference>
<dbReference type="EC" id="2.6.1.42" evidence="16"/>
<dbReference type="PANTHER" id="PTHR42743">
    <property type="entry name" value="AMINO-ACID AMINOTRANSFERASE"/>
    <property type="match status" value="1"/>
</dbReference>
<evidence type="ECO:0000256" key="6">
    <source>
        <dbReference type="ARBA" id="ARBA00022576"/>
    </source>
</evidence>
<keyword evidence="9" id="KW-0289">Folate biosynthesis</keyword>
<dbReference type="RefSeq" id="WP_138550708.1">
    <property type="nucleotide sequence ID" value="NZ_PNCH01000014.1"/>
</dbReference>
<gene>
    <name evidence="16" type="primary">ilvE</name>
    <name evidence="17" type="ORF">CWB99_04090</name>
</gene>
<evidence type="ECO:0000256" key="13">
    <source>
        <dbReference type="ARBA" id="ARBA00049229"/>
    </source>
</evidence>
<comment type="function">
    <text evidence="16">Acts on leucine, isoleucine and valine.</text>
</comment>
<dbReference type="EMBL" id="PNCI01000008">
    <property type="protein sequence ID" value="TMP31441.1"/>
    <property type="molecule type" value="Genomic_DNA"/>
</dbReference>
<dbReference type="InterPro" id="IPR001544">
    <property type="entry name" value="Aminotrans_IV"/>
</dbReference>
<evidence type="ECO:0000256" key="11">
    <source>
        <dbReference type="ARBA" id="ARBA00048212"/>
    </source>
</evidence>
<evidence type="ECO:0000256" key="15">
    <source>
        <dbReference type="ARBA" id="ARBA00054027"/>
    </source>
</evidence>
<dbReference type="GO" id="GO:0009099">
    <property type="term" value="P:L-valine biosynthetic process"/>
    <property type="evidence" value="ECO:0007669"/>
    <property type="project" value="UniProtKB-UniPathway"/>
</dbReference>
<comment type="pathway">
    <text evidence="10">Cofactor biosynthesis; tetrahydrofolate biosynthesis; 4-aminobenzoate from chorismate: step 2/2.</text>
</comment>
<proteinExistence type="inferred from homology"/>
<evidence type="ECO:0000256" key="12">
    <source>
        <dbReference type="ARBA" id="ARBA00048798"/>
    </source>
</evidence>